<dbReference type="SUPFAM" id="SSF141371">
    <property type="entry name" value="PilZ domain-like"/>
    <property type="match status" value="1"/>
</dbReference>
<dbReference type="Proteomes" id="UP000325614">
    <property type="component" value="Chromosome"/>
</dbReference>
<name>A0A5P9K245_9HYPH</name>
<evidence type="ECO:0000313" key="3">
    <source>
        <dbReference type="Proteomes" id="UP000325614"/>
    </source>
</evidence>
<dbReference type="EMBL" id="CP045423">
    <property type="protein sequence ID" value="QFU18128.1"/>
    <property type="molecule type" value="Genomic_DNA"/>
</dbReference>
<keyword evidence="3" id="KW-1185">Reference proteome</keyword>
<evidence type="ECO:0000313" key="2">
    <source>
        <dbReference type="EMBL" id="QFU18128.1"/>
    </source>
</evidence>
<organism evidence="2 3">
    <name type="scientific">Microvirga thermotolerans</name>
    <dbReference type="NCBI Taxonomy" id="2651334"/>
    <lineage>
        <taxon>Bacteria</taxon>
        <taxon>Pseudomonadati</taxon>
        <taxon>Pseudomonadota</taxon>
        <taxon>Alphaproteobacteria</taxon>
        <taxon>Hyphomicrobiales</taxon>
        <taxon>Methylobacteriaceae</taxon>
        <taxon>Microvirga</taxon>
    </lineage>
</organism>
<dbReference type="AlphaFoldDB" id="A0A5P9K245"/>
<dbReference type="GO" id="GO:0035438">
    <property type="term" value="F:cyclic-di-GMP binding"/>
    <property type="evidence" value="ECO:0007669"/>
    <property type="project" value="InterPro"/>
</dbReference>
<evidence type="ECO:0000259" key="1">
    <source>
        <dbReference type="Pfam" id="PF07238"/>
    </source>
</evidence>
<accession>A0A5P9K245</accession>
<protein>
    <recommendedName>
        <fullName evidence="1">PilZ domain-containing protein</fullName>
    </recommendedName>
</protein>
<sequence length="85" mass="9404">MIQGTTERRASRRFPTHLEGRISHADHPFVIDCVVRDLSETGVRIALSEPGEIPLEFDLEIPDQGASATVRLVWTNGTELGGMFV</sequence>
<dbReference type="KEGG" id="mico:GDR74_12685"/>
<dbReference type="Gene3D" id="2.40.10.220">
    <property type="entry name" value="predicted glycosyltransferase like domains"/>
    <property type="match status" value="1"/>
</dbReference>
<proteinExistence type="predicted"/>
<gene>
    <name evidence="2" type="ORF">GDR74_12685</name>
</gene>
<dbReference type="Pfam" id="PF07238">
    <property type="entry name" value="PilZ"/>
    <property type="match status" value="1"/>
</dbReference>
<dbReference type="InterPro" id="IPR009875">
    <property type="entry name" value="PilZ_domain"/>
</dbReference>
<feature type="domain" description="PilZ" evidence="1">
    <location>
        <begin position="7"/>
        <end position="81"/>
    </location>
</feature>
<reference evidence="2 3" key="1">
    <citation type="submission" date="2019-10" db="EMBL/GenBank/DDBJ databases">
        <title>Isolation, Identification of Microvirga thermotolerans HR1, a novel thermophilic bacterium and Comparative Genomics of the genus Microvirga.</title>
        <authorList>
            <person name="Li J."/>
            <person name="Zhang W."/>
            <person name="Lin M."/>
            <person name="Wang J."/>
        </authorList>
    </citation>
    <scope>NUCLEOTIDE SEQUENCE [LARGE SCALE GENOMIC DNA]</scope>
    <source>
        <strain evidence="2 3">HR1</strain>
    </source>
</reference>